<comment type="similarity">
    <text evidence="3">Belongs to the SINA (Seven in absentia) family.</text>
</comment>
<keyword evidence="8" id="KW-0833">Ubl conjugation pathway</keyword>
<keyword evidence="9" id="KW-0862">Zinc</keyword>
<comment type="pathway">
    <text evidence="2">Protein modification; protein ubiquitination.</text>
</comment>
<dbReference type="PANTHER" id="PTHR10315">
    <property type="entry name" value="E3 UBIQUITIN PROTEIN LIGASE SIAH"/>
    <property type="match status" value="1"/>
</dbReference>
<organism evidence="12 13">
    <name type="scientific">Musa acuminata subsp. malaccensis</name>
    <name type="common">Wild banana</name>
    <name type="synonym">Musa malaccensis</name>
    <dbReference type="NCBI Taxonomy" id="214687"/>
    <lineage>
        <taxon>Eukaryota</taxon>
        <taxon>Viridiplantae</taxon>
        <taxon>Streptophyta</taxon>
        <taxon>Embryophyta</taxon>
        <taxon>Tracheophyta</taxon>
        <taxon>Spermatophyta</taxon>
        <taxon>Magnoliopsida</taxon>
        <taxon>Liliopsida</taxon>
        <taxon>Zingiberales</taxon>
        <taxon>Musaceae</taxon>
        <taxon>Musa</taxon>
    </lineage>
</organism>
<evidence type="ECO:0000256" key="6">
    <source>
        <dbReference type="ARBA" id="ARBA00022723"/>
    </source>
</evidence>
<sequence length="137" mass="15641">RQELGDIRCLALEKVVESLDLPCRYFSLGCPERFPYYSKLKHEAQCDFRPHNCPDAGSECSVVGDIPFLVAHLREEHQVDMHVGSAFNHRNVKSNPREVENASWVLTVFHCRFMGDENEAMHCSYSLEVGSNGRKLT</sequence>
<evidence type="ECO:0000256" key="9">
    <source>
        <dbReference type="ARBA" id="ARBA00022833"/>
    </source>
</evidence>
<protein>
    <recommendedName>
        <fullName evidence="4">RING-type E3 ubiquitin transferase</fullName>
        <ecNumber evidence="4">2.3.2.27</ecNumber>
    </recommendedName>
</protein>
<dbReference type="PROSITE" id="PS51081">
    <property type="entry name" value="ZF_SIAH"/>
    <property type="match status" value="1"/>
</dbReference>
<dbReference type="GO" id="GO:0061630">
    <property type="term" value="F:ubiquitin protein ligase activity"/>
    <property type="evidence" value="ECO:0000318"/>
    <property type="project" value="GO_Central"/>
</dbReference>
<evidence type="ECO:0000256" key="8">
    <source>
        <dbReference type="ARBA" id="ARBA00022786"/>
    </source>
</evidence>
<dbReference type="UniPathway" id="UPA00143"/>
<dbReference type="EC" id="2.3.2.27" evidence="4"/>
<dbReference type="PANTHER" id="PTHR10315:SF80">
    <property type="entry name" value="E3 UBIQUITIN-PROTEIN LIGASE SINAT3"/>
    <property type="match status" value="1"/>
</dbReference>
<accession>A0A804JVR9</accession>
<evidence type="ECO:0000256" key="10">
    <source>
        <dbReference type="PROSITE-ProRule" id="PRU00455"/>
    </source>
</evidence>
<dbReference type="Pfam" id="PF21361">
    <property type="entry name" value="Sina_ZnF"/>
    <property type="match status" value="1"/>
</dbReference>
<dbReference type="Gramene" id="Ma07_t14460.1">
    <property type="protein sequence ID" value="Ma07_p14460.1"/>
    <property type="gene ID" value="Ma07_g14460"/>
</dbReference>
<dbReference type="GO" id="GO:0008270">
    <property type="term" value="F:zinc ion binding"/>
    <property type="evidence" value="ECO:0007669"/>
    <property type="project" value="UniProtKB-KW"/>
</dbReference>
<evidence type="ECO:0000256" key="7">
    <source>
        <dbReference type="ARBA" id="ARBA00022771"/>
    </source>
</evidence>
<evidence type="ECO:0000256" key="2">
    <source>
        <dbReference type="ARBA" id="ARBA00004906"/>
    </source>
</evidence>
<dbReference type="InParanoid" id="A0A804JVR9"/>
<proteinExistence type="inferred from homology"/>
<keyword evidence="6" id="KW-0479">Metal-binding</keyword>
<evidence type="ECO:0000256" key="1">
    <source>
        <dbReference type="ARBA" id="ARBA00000900"/>
    </source>
</evidence>
<keyword evidence="7 10" id="KW-0863">Zinc-finger</keyword>
<reference evidence="12" key="1">
    <citation type="submission" date="2021-05" db="UniProtKB">
        <authorList>
            <consortium name="EnsemblPlants"/>
        </authorList>
    </citation>
    <scope>IDENTIFICATION</scope>
    <source>
        <strain evidence="12">subsp. malaccensis</strain>
    </source>
</reference>
<dbReference type="AlphaFoldDB" id="A0A804JVR9"/>
<name>A0A804JVR9_MUSAM</name>
<comment type="catalytic activity">
    <reaction evidence="1">
        <text>S-ubiquitinyl-[E2 ubiquitin-conjugating enzyme]-L-cysteine + [acceptor protein]-L-lysine = [E2 ubiquitin-conjugating enzyme]-L-cysteine + N(6)-ubiquitinyl-[acceptor protein]-L-lysine.</text>
        <dbReference type="EC" id="2.3.2.27"/>
    </reaction>
</comment>
<dbReference type="SUPFAM" id="SSF49599">
    <property type="entry name" value="TRAF domain-like"/>
    <property type="match status" value="1"/>
</dbReference>
<dbReference type="Gene3D" id="3.30.40.10">
    <property type="entry name" value="Zinc/RING finger domain, C3HC4 (zinc finger)"/>
    <property type="match status" value="1"/>
</dbReference>
<dbReference type="InterPro" id="IPR052088">
    <property type="entry name" value="E3_ubiquitin-ligase_SINA"/>
</dbReference>
<keyword evidence="13" id="KW-1185">Reference proteome</keyword>
<feature type="domain" description="SIAH-type" evidence="11">
    <location>
        <begin position="18"/>
        <end position="78"/>
    </location>
</feature>
<evidence type="ECO:0000256" key="3">
    <source>
        <dbReference type="ARBA" id="ARBA00009119"/>
    </source>
</evidence>
<evidence type="ECO:0000313" key="13">
    <source>
        <dbReference type="Proteomes" id="UP000012960"/>
    </source>
</evidence>
<evidence type="ECO:0000259" key="11">
    <source>
        <dbReference type="PROSITE" id="PS51081"/>
    </source>
</evidence>
<evidence type="ECO:0000256" key="4">
    <source>
        <dbReference type="ARBA" id="ARBA00012483"/>
    </source>
</evidence>
<dbReference type="InterPro" id="IPR013083">
    <property type="entry name" value="Znf_RING/FYVE/PHD"/>
</dbReference>
<dbReference type="InterPro" id="IPR013010">
    <property type="entry name" value="Znf_SIAH"/>
</dbReference>
<evidence type="ECO:0000313" key="12">
    <source>
        <dbReference type="EnsemblPlants" id="Ma07_p14460.1"/>
    </source>
</evidence>
<dbReference type="Proteomes" id="UP000012960">
    <property type="component" value="Unplaced"/>
</dbReference>
<keyword evidence="5" id="KW-0808">Transferase</keyword>
<dbReference type="GO" id="GO:0005737">
    <property type="term" value="C:cytoplasm"/>
    <property type="evidence" value="ECO:0000318"/>
    <property type="project" value="GO_Central"/>
</dbReference>
<dbReference type="GO" id="GO:0016567">
    <property type="term" value="P:protein ubiquitination"/>
    <property type="evidence" value="ECO:0007669"/>
    <property type="project" value="UniProtKB-UniPathway"/>
</dbReference>
<evidence type="ECO:0000256" key="5">
    <source>
        <dbReference type="ARBA" id="ARBA00022679"/>
    </source>
</evidence>
<dbReference type="EnsemblPlants" id="Ma07_t14460.1">
    <property type="protein sequence ID" value="Ma07_p14460.1"/>
    <property type="gene ID" value="Ma07_g14460"/>
</dbReference>
<dbReference type="FunFam" id="3.30.40.10:FF:000041">
    <property type="entry name" value="E3 ubiquitin-protein ligase SINAT3"/>
    <property type="match status" value="1"/>
</dbReference>